<dbReference type="CDD" id="cd16917">
    <property type="entry name" value="HATPase_UhpB-NarQ-NarX-like"/>
    <property type="match status" value="1"/>
</dbReference>
<gene>
    <name evidence="10" type="ORF">BCM02_11110</name>
</gene>
<keyword evidence="5 10" id="KW-0418">Kinase</keyword>
<feature type="transmembrane region" description="Helical" evidence="8">
    <location>
        <begin position="234"/>
        <end position="255"/>
    </location>
</feature>
<dbReference type="InterPro" id="IPR011712">
    <property type="entry name" value="Sig_transdc_His_kin_sub3_dim/P"/>
</dbReference>
<evidence type="ECO:0000259" key="9">
    <source>
        <dbReference type="PROSITE" id="PS50109"/>
    </source>
</evidence>
<keyword evidence="8" id="KW-0472">Membrane</keyword>
<feature type="transmembrane region" description="Helical" evidence="8">
    <location>
        <begin position="24"/>
        <end position="42"/>
    </location>
</feature>
<dbReference type="InterPro" id="IPR050482">
    <property type="entry name" value="Sensor_HK_TwoCompSys"/>
</dbReference>
<evidence type="ECO:0000256" key="2">
    <source>
        <dbReference type="ARBA" id="ARBA00012438"/>
    </source>
</evidence>
<comment type="caution">
    <text evidence="10">The sequence shown here is derived from an EMBL/GenBank/DDBJ whole genome shotgun (WGS) entry which is preliminary data.</text>
</comment>
<dbReference type="InterPro" id="IPR005467">
    <property type="entry name" value="His_kinase_dom"/>
</dbReference>
<feature type="transmembrane region" description="Helical" evidence="8">
    <location>
        <begin position="337"/>
        <end position="354"/>
    </location>
</feature>
<keyword evidence="11" id="KW-1185">Reference proteome</keyword>
<accession>A0A5S5BW21</accession>
<comment type="catalytic activity">
    <reaction evidence="1">
        <text>ATP + protein L-histidine = ADP + protein N-phospho-L-histidine.</text>
        <dbReference type="EC" id="2.7.13.3"/>
    </reaction>
</comment>
<evidence type="ECO:0000313" key="11">
    <source>
        <dbReference type="Proteomes" id="UP000323257"/>
    </source>
</evidence>
<dbReference type="SUPFAM" id="SSF55781">
    <property type="entry name" value="GAF domain-like"/>
    <property type="match status" value="1"/>
</dbReference>
<dbReference type="InterPro" id="IPR029016">
    <property type="entry name" value="GAF-like_dom_sf"/>
</dbReference>
<dbReference type="GO" id="GO:0046983">
    <property type="term" value="F:protein dimerization activity"/>
    <property type="evidence" value="ECO:0007669"/>
    <property type="project" value="InterPro"/>
</dbReference>
<dbReference type="Pfam" id="PF07730">
    <property type="entry name" value="HisKA_3"/>
    <property type="match status" value="1"/>
</dbReference>
<evidence type="ECO:0000256" key="3">
    <source>
        <dbReference type="ARBA" id="ARBA00022679"/>
    </source>
</evidence>
<keyword evidence="8" id="KW-1133">Transmembrane helix</keyword>
<feature type="transmembrane region" description="Helical" evidence="8">
    <location>
        <begin position="193"/>
        <end position="214"/>
    </location>
</feature>
<dbReference type="OrthoDB" id="227596at2"/>
<dbReference type="AlphaFoldDB" id="A0A5S5BW21"/>
<dbReference type="Gene3D" id="1.20.5.1930">
    <property type="match status" value="1"/>
</dbReference>
<feature type="transmembrane region" description="Helical" evidence="8">
    <location>
        <begin position="267"/>
        <end position="287"/>
    </location>
</feature>
<keyword evidence="4" id="KW-0547">Nucleotide-binding</keyword>
<dbReference type="InterPro" id="IPR036890">
    <property type="entry name" value="HATPase_C_sf"/>
</dbReference>
<dbReference type="Gene3D" id="3.30.565.10">
    <property type="entry name" value="Histidine kinase-like ATPase, C-terminal domain"/>
    <property type="match status" value="1"/>
</dbReference>
<dbReference type="Pfam" id="PF02518">
    <property type="entry name" value="HATPase_c"/>
    <property type="match status" value="1"/>
</dbReference>
<evidence type="ECO:0000256" key="7">
    <source>
        <dbReference type="ARBA" id="ARBA00023012"/>
    </source>
</evidence>
<evidence type="ECO:0000256" key="5">
    <source>
        <dbReference type="ARBA" id="ARBA00022777"/>
    </source>
</evidence>
<dbReference type="RefSeq" id="WP_148932089.1">
    <property type="nucleotide sequence ID" value="NZ_VNHS01000011.1"/>
</dbReference>
<feature type="transmembrane region" description="Helical" evidence="8">
    <location>
        <begin position="307"/>
        <end position="331"/>
    </location>
</feature>
<keyword evidence="8" id="KW-0812">Transmembrane</keyword>
<dbReference type="EC" id="2.7.13.3" evidence="2"/>
<proteinExistence type="predicted"/>
<dbReference type="PROSITE" id="PS50109">
    <property type="entry name" value="HIS_KIN"/>
    <property type="match status" value="1"/>
</dbReference>
<evidence type="ECO:0000313" key="10">
    <source>
        <dbReference type="EMBL" id="TYP70506.1"/>
    </source>
</evidence>
<dbReference type="EMBL" id="VNHS01000011">
    <property type="protein sequence ID" value="TYP70506.1"/>
    <property type="molecule type" value="Genomic_DNA"/>
</dbReference>
<evidence type="ECO:0000256" key="8">
    <source>
        <dbReference type="SAM" id="Phobius"/>
    </source>
</evidence>
<evidence type="ECO:0000256" key="4">
    <source>
        <dbReference type="ARBA" id="ARBA00022741"/>
    </source>
</evidence>
<sequence>MTSVHIQTQREPRAGRYPKGWRSAARWCAFLLCAAYAGLFLTKIPSYYVYLRDSCLQSTCEFAALTPLPADVVDRWGLSNGGYAALYTCIALFDFAVYFAVALLVLRKRPNEPMSWIAATALISFHSASFIVIQWTALPWLTRLLEELSSLSFMLFLLLFPNGRIVVKPMFWAAIGLVAVRNASWYAPDPWGASHWPIWLTLLWMALLYGAIVWNQLIRYRRYAEVTEKQQTKWVLYGLLVAIAGMFIVSVAPLIQNIDFYQSPDPAVLFAVDVAVMLVMLPIPITLGISMLRRRLWDIDPLVNRTIVYGCLSAVIIALYSVTVWYLSVLFRSGPNMIFSIIGAALVAFAFAPLKERLQRIVNRMIYGVHNDPFSVLEKLGNRLKEPSSPAAVLEIVVRTVKDSLRLPYAAIQLMRGGEPLGAISVGEEQENAITIPLIAGGEEIGRLLVCARAPEESFSEADWKLLRLLARQAGTVAQGVKQATEIERLLGDLQDTREQLVFAREEERRSMRKNLHDDIAPRLAAMRLTSSLVVDWIQKDPNRAIDIMNKFKQDIGDTVDEIRGIVYDLRPQALDELGLNGAIRQRVEQIAQINQVRDIAASSPPLQIELALPDQLPILPAAIEVGAYRIVTEAFLNVVKHARASRCLIRMTLGEEEDAMEIEVTDNGIGFGRNPIPTEGGLGLYSLRERAEELGGSCGIREVAGGGTQVVARLPLRTTLRGGRY</sequence>
<dbReference type="GO" id="GO:0016020">
    <property type="term" value="C:membrane"/>
    <property type="evidence" value="ECO:0007669"/>
    <property type="project" value="InterPro"/>
</dbReference>
<dbReference type="GO" id="GO:0005524">
    <property type="term" value="F:ATP binding"/>
    <property type="evidence" value="ECO:0007669"/>
    <property type="project" value="UniProtKB-KW"/>
</dbReference>
<dbReference type="SUPFAM" id="SSF55874">
    <property type="entry name" value="ATPase domain of HSP90 chaperone/DNA topoisomerase II/histidine kinase"/>
    <property type="match status" value="1"/>
</dbReference>
<dbReference type="GO" id="GO:0000155">
    <property type="term" value="F:phosphorelay sensor kinase activity"/>
    <property type="evidence" value="ECO:0007669"/>
    <property type="project" value="InterPro"/>
</dbReference>
<keyword evidence="6" id="KW-0067">ATP-binding</keyword>
<keyword evidence="7" id="KW-0902">Two-component regulatory system</keyword>
<protein>
    <recommendedName>
        <fullName evidence="2">histidine kinase</fullName>
        <ecNumber evidence="2">2.7.13.3</ecNumber>
    </recommendedName>
</protein>
<feature type="transmembrane region" description="Helical" evidence="8">
    <location>
        <begin position="84"/>
        <end position="106"/>
    </location>
</feature>
<feature type="transmembrane region" description="Helical" evidence="8">
    <location>
        <begin position="118"/>
        <end position="138"/>
    </location>
</feature>
<evidence type="ECO:0000256" key="6">
    <source>
        <dbReference type="ARBA" id="ARBA00022840"/>
    </source>
</evidence>
<evidence type="ECO:0000256" key="1">
    <source>
        <dbReference type="ARBA" id="ARBA00000085"/>
    </source>
</evidence>
<feature type="domain" description="Histidine kinase" evidence="9">
    <location>
        <begin position="515"/>
        <end position="719"/>
    </location>
</feature>
<dbReference type="InterPro" id="IPR003594">
    <property type="entry name" value="HATPase_dom"/>
</dbReference>
<dbReference type="Proteomes" id="UP000323257">
    <property type="component" value="Unassembled WGS sequence"/>
</dbReference>
<organism evidence="10 11">
    <name type="scientific">Paenibacillus methanolicus</name>
    <dbReference type="NCBI Taxonomy" id="582686"/>
    <lineage>
        <taxon>Bacteria</taxon>
        <taxon>Bacillati</taxon>
        <taxon>Bacillota</taxon>
        <taxon>Bacilli</taxon>
        <taxon>Bacillales</taxon>
        <taxon>Paenibacillaceae</taxon>
        <taxon>Paenibacillus</taxon>
    </lineage>
</organism>
<reference evidence="10 11" key="1">
    <citation type="submission" date="2019-07" db="EMBL/GenBank/DDBJ databases">
        <title>Genomic Encyclopedia of Type Strains, Phase III (KMG-III): the genomes of soil and plant-associated and newly described type strains.</title>
        <authorList>
            <person name="Whitman W."/>
        </authorList>
    </citation>
    <scope>NUCLEOTIDE SEQUENCE [LARGE SCALE GENOMIC DNA]</scope>
    <source>
        <strain evidence="10 11">BL24</strain>
    </source>
</reference>
<keyword evidence="3" id="KW-0808">Transferase</keyword>
<dbReference type="SMART" id="SM00387">
    <property type="entry name" value="HATPase_c"/>
    <property type="match status" value="1"/>
</dbReference>
<dbReference type="PANTHER" id="PTHR24421">
    <property type="entry name" value="NITRATE/NITRITE SENSOR PROTEIN NARX-RELATED"/>
    <property type="match status" value="1"/>
</dbReference>
<dbReference type="Gene3D" id="3.30.450.40">
    <property type="match status" value="1"/>
</dbReference>
<name>A0A5S5BW21_9BACL</name>